<dbReference type="Proteomes" id="UP000673691">
    <property type="component" value="Unassembled WGS sequence"/>
</dbReference>
<feature type="region of interest" description="Disordered" evidence="1">
    <location>
        <begin position="58"/>
        <end position="77"/>
    </location>
</feature>
<proteinExistence type="predicted"/>
<keyword evidence="3" id="KW-1185">Reference proteome</keyword>
<sequence length="77" mass="8514">MSPTRRLPAKEKNAAEVPAMRSTMLPYSPQVTTGHAAMEVNCWRKTVKSENEEAEALLGYLNPSRAERKTTPEPSIG</sequence>
<evidence type="ECO:0000256" key="1">
    <source>
        <dbReference type="SAM" id="MobiDB-lite"/>
    </source>
</evidence>
<evidence type="ECO:0000313" key="3">
    <source>
        <dbReference type="Proteomes" id="UP000673691"/>
    </source>
</evidence>
<gene>
    <name evidence="2" type="ORF">BJ554DRAFT_544</name>
</gene>
<reference evidence="2 3" key="1">
    <citation type="journal article" name="Sci. Rep.">
        <title>Genome-scale phylogenetic analyses confirm Olpidium as the closest living zoosporic fungus to the non-flagellated, terrestrial fungi.</title>
        <authorList>
            <person name="Chang Y."/>
            <person name="Rochon D."/>
            <person name="Sekimoto S."/>
            <person name="Wang Y."/>
            <person name="Chovatia M."/>
            <person name="Sandor L."/>
            <person name="Salamov A."/>
            <person name="Grigoriev I.V."/>
            <person name="Stajich J.E."/>
            <person name="Spatafora J.W."/>
        </authorList>
    </citation>
    <scope>NUCLEOTIDE SEQUENCE [LARGE SCALE GENOMIC DNA]</scope>
    <source>
        <strain evidence="2">S191</strain>
    </source>
</reference>
<protein>
    <submittedName>
        <fullName evidence="2">Uncharacterized protein</fullName>
    </submittedName>
</protein>
<comment type="caution">
    <text evidence="2">The sequence shown here is derived from an EMBL/GenBank/DDBJ whole genome shotgun (WGS) entry which is preliminary data.</text>
</comment>
<evidence type="ECO:0000313" key="2">
    <source>
        <dbReference type="EMBL" id="KAG5463278.1"/>
    </source>
</evidence>
<organism evidence="2 3">
    <name type="scientific">Olpidium bornovanus</name>
    <dbReference type="NCBI Taxonomy" id="278681"/>
    <lineage>
        <taxon>Eukaryota</taxon>
        <taxon>Fungi</taxon>
        <taxon>Fungi incertae sedis</taxon>
        <taxon>Olpidiomycota</taxon>
        <taxon>Olpidiomycotina</taxon>
        <taxon>Olpidiomycetes</taxon>
        <taxon>Olpidiales</taxon>
        <taxon>Olpidiaceae</taxon>
        <taxon>Olpidium</taxon>
    </lineage>
</organism>
<name>A0A8H8A247_9FUNG</name>
<accession>A0A8H8A247</accession>
<dbReference type="AlphaFoldDB" id="A0A8H8A247"/>
<dbReference type="EMBL" id="JAEFCI010000866">
    <property type="protein sequence ID" value="KAG5463278.1"/>
    <property type="molecule type" value="Genomic_DNA"/>
</dbReference>